<dbReference type="Proteomes" id="UP000680038">
    <property type="component" value="Unassembled WGS sequence"/>
</dbReference>
<feature type="region of interest" description="Disordered" evidence="1">
    <location>
        <begin position="26"/>
        <end position="45"/>
    </location>
</feature>
<accession>A0A916J7K5</accession>
<feature type="compositionally biased region" description="Basic and acidic residues" evidence="1">
    <location>
        <begin position="82"/>
        <end position="97"/>
    </location>
</feature>
<evidence type="ECO:0000313" key="4">
    <source>
        <dbReference type="Proteomes" id="UP000680038"/>
    </source>
</evidence>
<feature type="region of interest" description="Disordered" evidence="1">
    <location>
        <begin position="76"/>
        <end position="97"/>
    </location>
</feature>
<feature type="compositionally biased region" description="Polar residues" evidence="1">
    <location>
        <begin position="26"/>
        <end position="42"/>
    </location>
</feature>
<dbReference type="PROSITE" id="PS51257">
    <property type="entry name" value="PROKAR_LIPOPROTEIN"/>
    <property type="match status" value="1"/>
</dbReference>
<sequence>MRKYWMAAMISAGLIFTGCASSNQGISHDSSQYEETSQNSKLNNRRLEKNLEKYKDELHLTKKQVKQLKKIDRRYARKDRKLSRDDDARRRDHRQLAEQKREEMLDVLTREQQDQLQALIKKGRFSFDQWFGK</sequence>
<evidence type="ECO:0000313" key="3">
    <source>
        <dbReference type="EMBL" id="CAG4988190.1"/>
    </source>
</evidence>
<evidence type="ECO:0000256" key="2">
    <source>
        <dbReference type="SAM" id="SignalP"/>
    </source>
</evidence>
<keyword evidence="4" id="KW-1185">Reference proteome</keyword>
<dbReference type="AlphaFoldDB" id="A0A916J7K5"/>
<organism evidence="3 4">
    <name type="scientific">Dyadobacter helix</name>
    <dbReference type="NCBI Taxonomy" id="2822344"/>
    <lineage>
        <taxon>Bacteria</taxon>
        <taxon>Pseudomonadati</taxon>
        <taxon>Bacteroidota</taxon>
        <taxon>Cytophagia</taxon>
        <taxon>Cytophagales</taxon>
        <taxon>Spirosomataceae</taxon>
        <taxon>Dyadobacter</taxon>
    </lineage>
</organism>
<comment type="caution">
    <text evidence="3">The sequence shown here is derived from an EMBL/GenBank/DDBJ whole genome shotgun (WGS) entry which is preliminary data.</text>
</comment>
<dbReference type="EMBL" id="CAJRAF010000001">
    <property type="protein sequence ID" value="CAG4988190.1"/>
    <property type="molecule type" value="Genomic_DNA"/>
</dbReference>
<name>A0A916J7K5_9BACT</name>
<proteinExistence type="predicted"/>
<dbReference type="RefSeq" id="WP_215236857.1">
    <property type="nucleotide sequence ID" value="NZ_CAJRAF010000001.1"/>
</dbReference>
<evidence type="ECO:0008006" key="5">
    <source>
        <dbReference type="Google" id="ProtNLM"/>
    </source>
</evidence>
<feature type="chain" id="PRO_5036696290" description="LTXXQ motif family protein" evidence="2">
    <location>
        <begin position="23"/>
        <end position="133"/>
    </location>
</feature>
<gene>
    <name evidence="3" type="ORF">DYBT9275_00024</name>
</gene>
<keyword evidence="2" id="KW-0732">Signal</keyword>
<feature type="signal peptide" evidence="2">
    <location>
        <begin position="1"/>
        <end position="22"/>
    </location>
</feature>
<evidence type="ECO:0000256" key="1">
    <source>
        <dbReference type="SAM" id="MobiDB-lite"/>
    </source>
</evidence>
<protein>
    <recommendedName>
        <fullName evidence="5">LTXXQ motif family protein</fullName>
    </recommendedName>
</protein>
<reference evidence="3" key="1">
    <citation type="submission" date="2021-04" db="EMBL/GenBank/DDBJ databases">
        <authorList>
            <person name="Rodrigo-Torres L."/>
            <person name="Arahal R. D."/>
            <person name="Lucena T."/>
        </authorList>
    </citation>
    <scope>NUCLEOTIDE SEQUENCE</scope>
    <source>
        <strain evidence="3">CECT 9275</strain>
    </source>
</reference>